<evidence type="ECO:0000313" key="1">
    <source>
        <dbReference type="EMBL" id="MBB4053564.1"/>
    </source>
</evidence>
<proteinExistence type="predicted"/>
<reference evidence="1 2" key="1">
    <citation type="submission" date="2020-08" db="EMBL/GenBank/DDBJ databases">
        <title>Genomic Encyclopedia of Type Strains, Phase IV (KMG-IV): sequencing the most valuable type-strain genomes for metagenomic binning, comparative biology and taxonomic classification.</title>
        <authorList>
            <person name="Goeker M."/>
        </authorList>
    </citation>
    <scope>NUCLEOTIDE SEQUENCE [LARGE SCALE GENOMIC DNA]</scope>
    <source>
        <strain evidence="1 2">DSM 23447</strain>
    </source>
</reference>
<dbReference type="Proteomes" id="UP000547011">
    <property type="component" value="Unassembled WGS sequence"/>
</dbReference>
<dbReference type="SUPFAM" id="SSF56214">
    <property type="entry name" value="4'-phosphopantetheinyl transferase"/>
    <property type="match status" value="2"/>
</dbReference>
<keyword evidence="2" id="KW-1185">Reference proteome</keyword>
<dbReference type="GO" id="GO:0008897">
    <property type="term" value="F:holo-[acyl-carrier-protein] synthase activity"/>
    <property type="evidence" value="ECO:0007669"/>
    <property type="project" value="InterPro"/>
</dbReference>
<dbReference type="AlphaFoldDB" id="A0A7W6ND93"/>
<comment type="caution">
    <text evidence="1">The sequence shown here is derived from an EMBL/GenBank/DDBJ whole genome shotgun (WGS) entry which is preliminary data.</text>
</comment>
<dbReference type="InterPro" id="IPR037143">
    <property type="entry name" value="4-PPantetheinyl_Trfase_dom_sf"/>
</dbReference>
<name>A0A7W6ND93_9HYPH</name>
<dbReference type="Gene3D" id="3.90.470.20">
    <property type="entry name" value="4'-phosphopantetheinyl transferase domain"/>
    <property type="match status" value="1"/>
</dbReference>
<dbReference type="EMBL" id="JACIEW010000009">
    <property type="protein sequence ID" value="MBB4053564.1"/>
    <property type="molecule type" value="Genomic_DNA"/>
</dbReference>
<evidence type="ECO:0000313" key="2">
    <source>
        <dbReference type="Proteomes" id="UP000547011"/>
    </source>
</evidence>
<accession>A0A7W6ND93</accession>
<protein>
    <submittedName>
        <fullName evidence="1">Phosphopantetheinyl transferase</fullName>
    </submittedName>
</protein>
<gene>
    <name evidence="1" type="ORF">GGR20_003226</name>
</gene>
<organism evidence="1 2">
    <name type="scientific">Devosia subaequoris</name>
    <dbReference type="NCBI Taxonomy" id="395930"/>
    <lineage>
        <taxon>Bacteria</taxon>
        <taxon>Pseudomonadati</taxon>
        <taxon>Pseudomonadota</taxon>
        <taxon>Alphaproteobacteria</taxon>
        <taxon>Hyphomicrobiales</taxon>
        <taxon>Devosiaceae</taxon>
        <taxon>Devosia</taxon>
    </lineage>
</organism>
<dbReference type="GO" id="GO:0000287">
    <property type="term" value="F:magnesium ion binding"/>
    <property type="evidence" value="ECO:0007669"/>
    <property type="project" value="InterPro"/>
</dbReference>
<keyword evidence="1" id="KW-0808">Transferase</keyword>
<sequence>MTGFLDIWLIDLEGDAERLSARTDLIGAMELRRSEALLRRADRVAYLASHAGLRIILEKYGAPRGELFRDECGKPYLVGAPEFSLSRTRGVAIVAVGDKPVGVDIEAIRPVVLTEPVVTWTAEVRGVTTLEAWTALEAWAKWKGCGMARLLGCLGRSETLRSNWLSLARKRLGTVLLPGHARVCAAICSDAELPLHALRL</sequence>